<reference evidence="9 10" key="1">
    <citation type="submission" date="2021-06" db="EMBL/GenBank/DDBJ databases">
        <title>Caerostris extrusa draft genome.</title>
        <authorList>
            <person name="Kono N."/>
            <person name="Arakawa K."/>
        </authorList>
    </citation>
    <scope>NUCLEOTIDE SEQUENCE [LARGE SCALE GENOMIC DNA]</scope>
</reference>
<dbReference type="InterPro" id="IPR003521">
    <property type="entry name" value="ICln"/>
</dbReference>
<keyword evidence="5" id="KW-0963">Cytoplasm</keyword>
<evidence type="ECO:0000256" key="4">
    <source>
        <dbReference type="ARBA" id="ARBA00015653"/>
    </source>
</evidence>
<proteinExistence type="inferred from homology"/>
<evidence type="ECO:0000256" key="6">
    <source>
        <dbReference type="ARBA" id="ARBA00023242"/>
    </source>
</evidence>
<accession>A0AAV4X7Z8</accession>
<comment type="function">
    <text evidence="7">Involved in both the assembly of spliceosomal snRNPs and the methylation of Sm proteins. Chaperone that regulates the assembly of spliceosomal U1, U2, U4 and U5 small nuclear ribonucleoproteins (snRNPs), the building blocks of the spliceosome, and thereby plays an important role in the splicing of cellular pre-mRNAs. Most spliceosomal snRNPs contain a common set of Sm proteins SNRPB, SNRPD1, SNRPD2, SNRPD3, SNRPE, SNRPF and SNRPG that assemble in a heptameric protein ring on the Sm site of the small nuclear RNA to form the core snRNP (Sm core). In the cytosol, the Sm proteins SNRPD1, SNRPD2, SNRPE, SNRPF and SNRPG are trapped in an inactive 6S pICln-Sm complex by the chaperone CLNS1A that controls the assembly of the core snRNP. Dissociation by the SMN complex of CLNS1A from the trapped Sm proteins and their transfer to an SMN-Sm complex triggers the assembly of core snRNPs and their transport to the nucleus.</text>
</comment>
<dbReference type="GO" id="GO:0006821">
    <property type="term" value="P:chloride transport"/>
    <property type="evidence" value="ECO:0007669"/>
    <property type="project" value="InterPro"/>
</dbReference>
<dbReference type="GO" id="GO:0034715">
    <property type="term" value="C:pICln-Sm protein complex"/>
    <property type="evidence" value="ECO:0007669"/>
    <property type="project" value="InterPro"/>
</dbReference>
<evidence type="ECO:0000256" key="2">
    <source>
        <dbReference type="ARBA" id="ARBA00004496"/>
    </source>
</evidence>
<keyword evidence="10" id="KW-1185">Reference proteome</keyword>
<evidence type="ECO:0000256" key="3">
    <source>
        <dbReference type="ARBA" id="ARBA00007054"/>
    </source>
</evidence>
<evidence type="ECO:0000256" key="5">
    <source>
        <dbReference type="ARBA" id="ARBA00022490"/>
    </source>
</evidence>
<dbReference type="GO" id="GO:0005829">
    <property type="term" value="C:cytosol"/>
    <property type="evidence" value="ECO:0007669"/>
    <property type="project" value="InterPro"/>
</dbReference>
<comment type="subcellular location">
    <subcellularLocation>
        <location evidence="2">Cytoplasm</location>
    </subcellularLocation>
    <subcellularLocation>
        <location evidence="1">Nucleus</location>
    </subcellularLocation>
</comment>
<feature type="compositionally biased region" description="Acidic residues" evidence="8">
    <location>
        <begin position="203"/>
        <end position="226"/>
    </location>
</feature>
<name>A0AAV4X7Z8_CAEEX</name>
<dbReference type="InterPro" id="IPR011993">
    <property type="entry name" value="PH-like_dom_sf"/>
</dbReference>
<dbReference type="GO" id="GO:0005886">
    <property type="term" value="C:plasma membrane"/>
    <property type="evidence" value="ECO:0007669"/>
    <property type="project" value="InterPro"/>
</dbReference>
<sequence>MSWQQTLVHSIVDINNFLGKKHILKMVFLKNFPAPTEGIHHIEPDTKVYFDKECLGKGTVHISENVLCWISSTGSGFSIQYRSITVHAVSMDKANFPEPCIFLMTDGKIKLEDLSSSETVQLEGAMNSMNVNESDGDGDVIDDEEMDPNLLYLVPDNKNSLDAMFKAITICQNLNPEESLEDDEDDDDGFDNLSFDIQVTNGELEDFENGDEEFSDMDEGQFEDAE</sequence>
<comment type="caution">
    <text evidence="9">The sequence shown here is derived from an EMBL/GenBank/DDBJ whole genome shotgun (WGS) entry which is preliminary data.</text>
</comment>
<evidence type="ECO:0000256" key="8">
    <source>
        <dbReference type="SAM" id="MobiDB-lite"/>
    </source>
</evidence>
<dbReference type="AlphaFoldDB" id="A0AAV4X7Z8"/>
<dbReference type="PANTHER" id="PTHR21399:SF0">
    <property type="entry name" value="METHYLOSOME SUBUNIT PICLN"/>
    <property type="match status" value="1"/>
</dbReference>
<dbReference type="GO" id="GO:0005681">
    <property type="term" value="C:spliceosomal complex"/>
    <property type="evidence" value="ECO:0007669"/>
    <property type="project" value="TreeGrafter"/>
</dbReference>
<dbReference type="EMBL" id="BPLR01017400">
    <property type="protein sequence ID" value="GIY91282.1"/>
    <property type="molecule type" value="Genomic_DNA"/>
</dbReference>
<evidence type="ECO:0000256" key="1">
    <source>
        <dbReference type="ARBA" id="ARBA00004123"/>
    </source>
</evidence>
<evidence type="ECO:0000313" key="9">
    <source>
        <dbReference type="EMBL" id="GIY91282.1"/>
    </source>
</evidence>
<evidence type="ECO:0000313" key="10">
    <source>
        <dbReference type="Proteomes" id="UP001054945"/>
    </source>
</evidence>
<comment type="similarity">
    <text evidence="3">Belongs to the pICln (TC 1.A.47) family.</text>
</comment>
<protein>
    <recommendedName>
        <fullName evidence="4">Methylosome subunit pICln</fullName>
    </recommendedName>
</protein>
<organism evidence="9 10">
    <name type="scientific">Caerostris extrusa</name>
    <name type="common">Bark spider</name>
    <name type="synonym">Caerostris bankana</name>
    <dbReference type="NCBI Taxonomy" id="172846"/>
    <lineage>
        <taxon>Eukaryota</taxon>
        <taxon>Metazoa</taxon>
        <taxon>Ecdysozoa</taxon>
        <taxon>Arthropoda</taxon>
        <taxon>Chelicerata</taxon>
        <taxon>Arachnida</taxon>
        <taxon>Araneae</taxon>
        <taxon>Araneomorphae</taxon>
        <taxon>Entelegynae</taxon>
        <taxon>Araneoidea</taxon>
        <taxon>Araneidae</taxon>
        <taxon>Caerostris</taxon>
    </lineage>
</organism>
<dbReference type="GO" id="GO:0006884">
    <property type="term" value="P:cell volume homeostasis"/>
    <property type="evidence" value="ECO:0007669"/>
    <property type="project" value="InterPro"/>
</dbReference>
<dbReference type="Pfam" id="PF03517">
    <property type="entry name" value="Voldacs"/>
    <property type="match status" value="1"/>
</dbReference>
<dbReference type="InterPro" id="IPR039924">
    <property type="entry name" value="ICln/Lot5/Saf5"/>
</dbReference>
<dbReference type="GO" id="GO:0034709">
    <property type="term" value="C:methylosome"/>
    <property type="evidence" value="ECO:0007669"/>
    <property type="project" value="InterPro"/>
</dbReference>
<gene>
    <name evidence="9" type="primary">CLNS1A</name>
    <name evidence="9" type="ORF">CEXT_53661</name>
</gene>
<feature type="region of interest" description="Disordered" evidence="8">
    <location>
        <begin position="202"/>
        <end position="226"/>
    </location>
</feature>
<dbReference type="GO" id="GO:0045292">
    <property type="term" value="P:mRNA cis splicing, via spliceosome"/>
    <property type="evidence" value="ECO:0007669"/>
    <property type="project" value="TreeGrafter"/>
</dbReference>
<dbReference type="PANTHER" id="PTHR21399">
    <property type="entry name" value="CHLORIDE CONDUCTANCE REGULATORY PROTEIN ICLN"/>
    <property type="match status" value="1"/>
</dbReference>
<evidence type="ECO:0000256" key="7">
    <source>
        <dbReference type="ARBA" id="ARBA00045890"/>
    </source>
</evidence>
<dbReference type="Gene3D" id="2.30.29.30">
    <property type="entry name" value="Pleckstrin-homology domain (PH domain)/Phosphotyrosine-binding domain (PTB)"/>
    <property type="match status" value="1"/>
</dbReference>
<dbReference type="GO" id="GO:0000387">
    <property type="term" value="P:spliceosomal snRNP assembly"/>
    <property type="evidence" value="ECO:0007669"/>
    <property type="project" value="InterPro"/>
</dbReference>
<dbReference type="PRINTS" id="PR01348">
    <property type="entry name" value="ICLNCHANNEL"/>
</dbReference>
<dbReference type="Proteomes" id="UP001054945">
    <property type="component" value="Unassembled WGS sequence"/>
</dbReference>
<keyword evidence="6" id="KW-0539">Nucleus</keyword>